<name>A0A4W5KRT5_9TELE</name>
<accession>A0A4W5KRT5</accession>
<reference evidence="1" key="2">
    <citation type="submission" date="2025-08" db="UniProtKB">
        <authorList>
            <consortium name="Ensembl"/>
        </authorList>
    </citation>
    <scope>IDENTIFICATION</scope>
</reference>
<dbReference type="Proteomes" id="UP000314982">
    <property type="component" value="Unassembled WGS sequence"/>
</dbReference>
<evidence type="ECO:0000313" key="2">
    <source>
        <dbReference type="Proteomes" id="UP000314982"/>
    </source>
</evidence>
<protein>
    <submittedName>
        <fullName evidence="1">Uncharacterized protein</fullName>
    </submittedName>
</protein>
<dbReference type="AlphaFoldDB" id="A0A4W5KRT5"/>
<reference evidence="1" key="3">
    <citation type="submission" date="2025-09" db="UniProtKB">
        <authorList>
            <consortium name="Ensembl"/>
        </authorList>
    </citation>
    <scope>IDENTIFICATION</scope>
</reference>
<evidence type="ECO:0000313" key="1">
    <source>
        <dbReference type="Ensembl" id="ENSHHUP00000019998.1"/>
    </source>
</evidence>
<dbReference type="Ensembl" id="ENSHHUT00000020738.1">
    <property type="protein sequence ID" value="ENSHHUP00000019998.1"/>
    <property type="gene ID" value="ENSHHUG00000012507.1"/>
</dbReference>
<keyword evidence="2" id="KW-1185">Reference proteome</keyword>
<sequence>GFLLVFYFPQGDIQQLLIASNPQAAYDFCEHYSPDCDSPLPKTQSQDPNTYVEETLVAEEVDLAKAGGEVEAFTEEYVTGDLGMKEYDYSYKDYNEPMPEGETDGYMGPALSAVTDEGGASVSAVKGEKGEPAVLEPVSCHLCCRLVIKATPVHCDLLVYRGHH</sequence>
<reference evidence="2" key="1">
    <citation type="submission" date="2018-06" db="EMBL/GenBank/DDBJ databases">
        <title>Genome assembly of Danube salmon.</title>
        <authorList>
            <person name="Macqueen D.J."/>
            <person name="Gundappa M.K."/>
        </authorList>
    </citation>
    <scope>NUCLEOTIDE SEQUENCE [LARGE SCALE GENOMIC DNA]</scope>
</reference>
<organism evidence="1 2">
    <name type="scientific">Hucho hucho</name>
    <name type="common">huchen</name>
    <dbReference type="NCBI Taxonomy" id="62062"/>
    <lineage>
        <taxon>Eukaryota</taxon>
        <taxon>Metazoa</taxon>
        <taxon>Chordata</taxon>
        <taxon>Craniata</taxon>
        <taxon>Vertebrata</taxon>
        <taxon>Euteleostomi</taxon>
        <taxon>Actinopterygii</taxon>
        <taxon>Neopterygii</taxon>
        <taxon>Teleostei</taxon>
        <taxon>Protacanthopterygii</taxon>
        <taxon>Salmoniformes</taxon>
        <taxon>Salmonidae</taxon>
        <taxon>Salmoninae</taxon>
        <taxon>Hucho</taxon>
    </lineage>
</organism>
<proteinExistence type="predicted"/>
<dbReference type="GeneTree" id="ENSGT01110000269536"/>